<dbReference type="InterPro" id="IPR002008">
    <property type="entry name" value="DNA_pol_X_beta-like"/>
</dbReference>
<evidence type="ECO:0000313" key="11">
    <source>
        <dbReference type="Proteomes" id="UP000559256"/>
    </source>
</evidence>
<dbReference type="PRINTS" id="PR00869">
    <property type="entry name" value="DNAPOLX"/>
</dbReference>
<dbReference type="OrthoDB" id="205514at2759"/>
<evidence type="ECO:0000256" key="7">
    <source>
        <dbReference type="RuleBase" id="RU366014"/>
    </source>
</evidence>
<sequence length="456" mass="51639">MRFLVACRGYSTAVPQVNHALINMFKSKMEEETRSGRRNGYKIRSYELAIEALNATDKKITNKKQAERLRGIGPIASQMIENCLTGTSPPPVNQRLEEKRRKAKAELQMVPGIGVSKAAELVSEGCYSIQHLRLPEYTELLSSTQKINLRYFEHLREPVHRDESETVVAFIKSCLSPEFEVVLTGSYRRGFPISSFMSVILLHPSYVHVPYPKVPPPFPDSGKTETRSGRRLMPFREKFTKLAVKSQSLLIGQIVPHLRDRGLMADTISLGSKKWVGMIRVPEAGDQGVDDTAIMVRRKRRERIDEMQGQYRRLELNLVPQKSRSAALLSLTGDSEFVRDMRLRANKMGMHLDEFGLWRWNSTGLKTENGTPEVEEEEEASDPDSGSEASEDSSPSSSSGRYTLIPTPTEQSIFDELGIPFVHPEKRNYSYLVGPGKRDRDKPQRMEKDVRAAVLK</sequence>
<feature type="compositionally biased region" description="Basic and acidic residues" evidence="8">
    <location>
        <begin position="436"/>
        <end position="456"/>
    </location>
</feature>
<dbReference type="InterPro" id="IPR022312">
    <property type="entry name" value="DNA_pol_X"/>
</dbReference>
<evidence type="ECO:0000259" key="9">
    <source>
        <dbReference type="SMART" id="SM00483"/>
    </source>
</evidence>
<keyword evidence="11" id="KW-1185">Reference proteome</keyword>
<dbReference type="SUPFAM" id="SSF81301">
    <property type="entry name" value="Nucleotidyltransferase"/>
    <property type="match status" value="1"/>
</dbReference>
<dbReference type="GO" id="GO:0006303">
    <property type="term" value="P:double-strand break repair via nonhomologous end joining"/>
    <property type="evidence" value="ECO:0007669"/>
    <property type="project" value="TreeGrafter"/>
</dbReference>
<reference evidence="10 11" key="1">
    <citation type="journal article" date="2020" name="ISME J.">
        <title>Uncovering the hidden diversity of litter-decomposition mechanisms in mushroom-forming fungi.</title>
        <authorList>
            <person name="Floudas D."/>
            <person name="Bentzer J."/>
            <person name="Ahren D."/>
            <person name="Johansson T."/>
            <person name="Persson P."/>
            <person name="Tunlid A."/>
        </authorList>
    </citation>
    <scope>NUCLEOTIDE SEQUENCE [LARGE SCALE GENOMIC DNA]</scope>
    <source>
        <strain evidence="10 11">CBS 291.85</strain>
    </source>
</reference>
<evidence type="ECO:0000256" key="2">
    <source>
        <dbReference type="ARBA" id="ARBA00022695"/>
    </source>
</evidence>
<evidence type="ECO:0000256" key="8">
    <source>
        <dbReference type="SAM" id="MobiDB-lite"/>
    </source>
</evidence>
<dbReference type="GO" id="GO:0003887">
    <property type="term" value="F:DNA-directed DNA polymerase activity"/>
    <property type="evidence" value="ECO:0007669"/>
    <property type="project" value="UniProtKB-UniRule"/>
</dbReference>
<evidence type="ECO:0000256" key="4">
    <source>
        <dbReference type="ARBA" id="ARBA00022932"/>
    </source>
</evidence>
<dbReference type="SUPFAM" id="SSF81585">
    <property type="entry name" value="PsbU/PolX domain-like"/>
    <property type="match status" value="1"/>
</dbReference>
<dbReference type="AlphaFoldDB" id="A0A8H5CLP2"/>
<dbReference type="Proteomes" id="UP000559256">
    <property type="component" value="Unassembled WGS sequence"/>
</dbReference>
<feature type="compositionally biased region" description="Acidic residues" evidence="8">
    <location>
        <begin position="373"/>
        <end position="382"/>
    </location>
</feature>
<dbReference type="InterPro" id="IPR029398">
    <property type="entry name" value="PolB_thumb"/>
</dbReference>
<gene>
    <name evidence="10" type="ORF">D9758_013424</name>
</gene>
<evidence type="ECO:0000313" key="10">
    <source>
        <dbReference type="EMBL" id="KAF5343216.1"/>
    </source>
</evidence>
<feature type="region of interest" description="Disordered" evidence="8">
    <location>
        <begin position="364"/>
        <end position="409"/>
    </location>
</feature>
<keyword evidence="2 7" id="KW-0548">Nucleotidyltransferase</keyword>
<comment type="function">
    <text evidence="7">DNA polymerase that functions in several pathways of DNA repair. Involved in base excision repair (BER) responsible for repair of lesions that give rise to abasic (AP) sites in DNA. Also contributes to DNA double-strand break repair by non-homologous end joining and homologous recombination. Has both template-dependent and template-independent (terminal transferase) DNA polymerase activities. Has also a 5'-deoxyribose-5-phosphate lyase (dRP lyase) activity.</text>
</comment>
<comment type="similarity">
    <text evidence="7">Belongs to the DNA polymerase type-X family.</text>
</comment>
<dbReference type="InterPro" id="IPR002054">
    <property type="entry name" value="DNA-dir_DNA_pol_X"/>
</dbReference>
<keyword evidence="4 7" id="KW-0239">DNA-directed DNA polymerase</keyword>
<dbReference type="Gene3D" id="1.10.150.110">
    <property type="entry name" value="DNA polymerase beta, N-terminal domain-like"/>
    <property type="match status" value="1"/>
</dbReference>
<dbReference type="GO" id="GO:0005634">
    <property type="term" value="C:nucleus"/>
    <property type="evidence" value="ECO:0007669"/>
    <property type="project" value="UniProtKB-SubCell"/>
</dbReference>
<feature type="compositionally biased region" description="Low complexity" evidence="8">
    <location>
        <begin position="383"/>
        <end position="400"/>
    </location>
</feature>
<dbReference type="PANTHER" id="PTHR11276">
    <property type="entry name" value="DNA POLYMERASE TYPE-X FAMILY MEMBER"/>
    <property type="match status" value="1"/>
</dbReference>
<dbReference type="InterPro" id="IPR043519">
    <property type="entry name" value="NT_sf"/>
</dbReference>
<comment type="catalytic activity">
    <reaction evidence="6 7">
        <text>DNA(n) + a 2'-deoxyribonucleoside 5'-triphosphate = DNA(n+1) + diphosphate</text>
        <dbReference type="Rhea" id="RHEA:22508"/>
        <dbReference type="Rhea" id="RHEA-COMP:17339"/>
        <dbReference type="Rhea" id="RHEA-COMP:17340"/>
        <dbReference type="ChEBI" id="CHEBI:33019"/>
        <dbReference type="ChEBI" id="CHEBI:61560"/>
        <dbReference type="ChEBI" id="CHEBI:173112"/>
        <dbReference type="EC" id="2.7.7.7"/>
    </reaction>
</comment>
<dbReference type="GO" id="GO:0046872">
    <property type="term" value="F:metal ion binding"/>
    <property type="evidence" value="ECO:0007669"/>
    <property type="project" value="UniProtKB-UniRule"/>
</dbReference>
<dbReference type="SUPFAM" id="SSF47802">
    <property type="entry name" value="DNA polymerase beta, N-terminal domain-like"/>
    <property type="match status" value="1"/>
</dbReference>
<protein>
    <recommendedName>
        <fullName evidence="7">DNA polymerase</fullName>
        <ecNumber evidence="7">2.7.7.7</ecNumber>
    </recommendedName>
</protein>
<evidence type="ECO:0000256" key="6">
    <source>
        <dbReference type="ARBA" id="ARBA00049244"/>
    </source>
</evidence>
<organism evidence="10 11">
    <name type="scientific">Tetrapyrgos nigripes</name>
    <dbReference type="NCBI Taxonomy" id="182062"/>
    <lineage>
        <taxon>Eukaryota</taxon>
        <taxon>Fungi</taxon>
        <taxon>Dikarya</taxon>
        <taxon>Basidiomycota</taxon>
        <taxon>Agaricomycotina</taxon>
        <taxon>Agaricomycetes</taxon>
        <taxon>Agaricomycetidae</taxon>
        <taxon>Agaricales</taxon>
        <taxon>Marasmiineae</taxon>
        <taxon>Marasmiaceae</taxon>
        <taxon>Tetrapyrgos</taxon>
    </lineage>
</organism>
<dbReference type="Pfam" id="PF14791">
    <property type="entry name" value="DNA_pol_B_thumb"/>
    <property type="match status" value="1"/>
</dbReference>
<dbReference type="SMART" id="SM00483">
    <property type="entry name" value="POLXc"/>
    <property type="match status" value="1"/>
</dbReference>
<dbReference type="PANTHER" id="PTHR11276:SF28">
    <property type="entry name" value="DNA POLYMERASE LAMBDA"/>
    <property type="match status" value="1"/>
</dbReference>
<dbReference type="PRINTS" id="PR00870">
    <property type="entry name" value="DNAPOLXBETA"/>
</dbReference>
<comment type="subcellular location">
    <subcellularLocation>
        <location evidence="7">Nucleus</location>
    </subcellularLocation>
</comment>
<proteinExistence type="inferred from homology"/>
<comment type="caution">
    <text evidence="10">The sequence shown here is derived from an EMBL/GenBank/DDBJ whole genome shotgun (WGS) entry which is preliminary data.</text>
</comment>
<keyword evidence="1 7" id="KW-0808">Transferase</keyword>
<keyword evidence="7" id="KW-0539">Nucleus</keyword>
<name>A0A8H5CLP2_9AGAR</name>
<dbReference type="InterPro" id="IPR037160">
    <property type="entry name" value="DNA_Pol_thumb_sf"/>
</dbReference>
<evidence type="ECO:0000256" key="3">
    <source>
        <dbReference type="ARBA" id="ARBA00022763"/>
    </source>
</evidence>
<dbReference type="Pfam" id="PF10391">
    <property type="entry name" value="DNA_pol_lambd_f"/>
    <property type="match status" value="1"/>
</dbReference>
<evidence type="ECO:0000256" key="1">
    <source>
        <dbReference type="ARBA" id="ARBA00022679"/>
    </source>
</evidence>
<keyword evidence="3 7" id="KW-0227">DNA damage</keyword>
<dbReference type="Gene3D" id="3.30.460.10">
    <property type="entry name" value="Beta Polymerase, domain 2"/>
    <property type="match status" value="1"/>
</dbReference>
<evidence type="ECO:0000256" key="5">
    <source>
        <dbReference type="ARBA" id="ARBA00023204"/>
    </source>
</evidence>
<dbReference type="Gene3D" id="3.30.210.10">
    <property type="entry name" value="DNA polymerase, thumb domain"/>
    <property type="match status" value="1"/>
</dbReference>
<feature type="region of interest" description="Disordered" evidence="8">
    <location>
        <begin position="428"/>
        <end position="456"/>
    </location>
</feature>
<feature type="domain" description="DNA-directed DNA polymerase X" evidence="9">
    <location>
        <begin position="16"/>
        <end position="428"/>
    </location>
</feature>
<dbReference type="InterPro" id="IPR010996">
    <property type="entry name" value="HHH_MUS81"/>
</dbReference>
<dbReference type="InterPro" id="IPR027421">
    <property type="entry name" value="DNA_pol_lamdba_lyase_dom_sf"/>
</dbReference>
<dbReference type="GO" id="GO:0003677">
    <property type="term" value="F:DNA binding"/>
    <property type="evidence" value="ECO:0007669"/>
    <property type="project" value="UniProtKB-UniRule"/>
</dbReference>
<dbReference type="Gene3D" id="1.10.150.20">
    <property type="entry name" value="5' to 3' exonuclease, C-terminal subdomain"/>
    <property type="match status" value="1"/>
</dbReference>
<dbReference type="EC" id="2.7.7.7" evidence="7"/>
<keyword evidence="5 7" id="KW-0234">DNA repair</keyword>
<dbReference type="InterPro" id="IPR018944">
    <property type="entry name" value="DNA_pol_lambd_fingers_domain"/>
</dbReference>
<dbReference type="Pfam" id="PF14716">
    <property type="entry name" value="HHH_8"/>
    <property type="match status" value="1"/>
</dbReference>
<accession>A0A8H5CLP2</accession>
<dbReference type="EMBL" id="JAACJM010000145">
    <property type="protein sequence ID" value="KAF5343216.1"/>
    <property type="molecule type" value="Genomic_DNA"/>
</dbReference>